<feature type="region of interest" description="Disordered" evidence="1">
    <location>
        <begin position="15"/>
        <end position="106"/>
    </location>
</feature>
<accession>A0A5C3Q3F2</accession>
<gene>
    <name evidence="3" type="ORF">BDV98DRAFT_608794</name>
</gene>
<feature type="region of interest" description="Disordered" evidence="1">
    <location>
        <begin position="770"/>
        <end position="802"/>
    </location>
</feature>
<dbReference type="CDD" id="cd09917">
    <property type="entry name" value="F-box_SF"/>
    <property type="match status" value="1"/>
</dbReference>
<name>A0A5C3Q3F2_9AGAR</name>
<dbReference type="Proteomes" id="UP000305067">
    <property type="component" value="Unassembled WGS sequence"/>
</dbReference>
<dbReference type="PROSITE" id="PS50181">
    <property type="entry name" value="FBOX"/>
    <property type="match status" value="1"/>
</dbReference>
<feature type="region of interest" description="Disordered" evidence="1">
    <location>
        <begin position="460"/>
        <end position="491"/>
    </location>
</feature>
<dbReference type="Pfam" id="PF00646">
    <property type="entry name" value="F-box"/>
    <property type="match status" value="1"/>
</dbReference>
<keyword evidence="4" id="KW-1185">Reference proteome</keyword>
<evidence type="ECO:0000259" key="2">
    <source>
        <dbReference type="PROSITE" id="PS50181"/>
    </source>
</evidence>
<evidence type="ECO:0000256" key="1">
    <source>
        <dbReference type="SAM" id="MobiDB-lite"/>
    </source>
</evidence>
<feature type="domain" description="F-box" evidence="2">
    <location>
        <begin position="238"/>
        <end position="284"/>
    </location>
</feature>
<dbReference type="InterPro" id="IPR001810">
    <property type="entry name" value="F-box_dom"/>
</dbReference>
<dbReference type="SUPFAM" id="SSF81383">
    <property type="entry name" value="F-box domain"/>
    <property type="match status" value="1"/>
</dbReference>
<feature type="compositionally biased region" description="Basic and acidic residues" evidence="1">
    <location>
        <begin position="56"/>
        <end position="91"/>
    </location>
</feature>
<feature type="compositionally biased region" description="Low complexity" evidence="1">
    <location>
        <begin position="460"/>
        <end position="476"/>
    </location>
</feature>
<sequence length="978" mass="106748">MSLATALGYGLERQQSADRRRVAGGGLTTSARGGRSANGIHREDGEGRLATGGGVDCRRLEGGESSDSRSEDSLPERVVGRLDSTHRRTLENPRSSSGLDEQRPVVGNLGGECEEAQVPIIPSTSLQSSFTMSSLFGENSALGREIVHVQRPGVPAEPGEVKPGMNGGYRETIYRYGKSSSGVAHHVSSRCNAVDATSSTITFESHNDPEALLRPAPSCPSNFPASLTTSEKGEHPFASIALQLPSELWWHITAFLPPADILASISLVSKPIRALCVHRLFHTLVYPSMCTPAVYWSMAKPVHRRGYCSAEEAAVLQFFFRRRDVWGGVQTLRLRQALKGQSLPAPVDMVLSSALHTFANLRTIKLERVILEQPCFVGMANLRMLEELSLRSCVAPQEGEGVVFPTLRLKRVWVQQKSRVVRRIGEGVLRSLMNPETLEVLSVSGGSVLLNNLDGEVDSSAPLLSPTSDSSTPSSDVAIHTSTTTQNDDIPDITTGETLISLLASSSTPFTHLRTLELGLECTALRFSDLFLAAFSPTQSPAIEELKFFVNPQHNTDELPLHRRSRDGDFLVPGMLPLLRAYDGPVNLAFGMCQPSWDACSASSSDLEGCYAFRPIEHLNLREIPPFKQADIRADFLPGICSRILSGVGSGYTGPSISGMGEQLVSLEIYLNRVDSSGMGEIGRSFRLLKALTVRAEVVRGDEGEEWGGDDQWDLCQVLYVAPLPRTLEYLYVKIRGTSTLCAGRADGRVFVRDFVNKWALNSPSSMSCTVPSSRCSQSGEQDIVPRPSGPSSVHDESSSPALALGASLPSSAWTSTSQPTQQMYLTTLASIQDAASVLANPFTPSLPQSVDGSRPVRFTVNNTNPLRFAFRSQDYSGPPVSPDRFPFPFIDLSRYGLTLPIPTAPSFAPRYPNLRFVEYNLFEGRMVVRYDPLEGRDLDGESDVPVDEGGEWESGVRAGWRRWKEVTSMRGQIRREV</sequence>
<organism evidence="3 4">
    <name type="scientific">Pterulicium gracile</name>
    <dbReference type="NCBI Taxonomy" id="1884261"/>
    <lineage>
        <taxon>Eukaryota</taxon>
        <taxon>Fungi</taxon>
        <taxon>Dikarya</taxon>
        <taxon>Basidiomycota</taxon>
        <taxon>Agaricomycotina</taxon>
        <taxon>Agaricomycetes</taxon>
        <taxon>Agaricomycetidae</taxon>
        <taxon>Agaricales</taxon>
        <taxon>Pleurotineae</taxon>
        <taxon>Pterulaceae</taxon>
        <taxon>Pterulicium</taxon>
    </lineage>
</organism>
<dbReference type="EMBL" id="ML178877">
    <property type="protein sequence ID" value="TFK95687.1"/>
    <property type="molecule type" value="Genomic_DNA"/>
</dbReference>
<evidence type="ECO:0000313" key="4">
    <source>
        <dbReference type="Proteomes" id="UP000305067"/>
    </source>
</evidence>
<protein>
    <recommendedName>
        <fullName evidence="2">F-box domain-containing protein</fullName>
    </recommendedName>
</protein>
<dbReference type="AlphaFoldDB" id="A0A5C3Q3F2"/>
<dbReference type="InterPro" id="IPR036047">
    <property type="entry name" value="F-box-like_dom_sf"/>
</dbReference>
<proteinExistence type="predicted"/>
<reference evidence="3 4" key="1">
    <citation type="journal article" date="2019" name="Nat. Ecol. Evol.">
        <title>Megaphylogeny resolves global patterns of mushroom evolution.</title>
        <authorList>
            <person name="Varga T."/>
            <person name="Krizsan K."/>
            <person name="Foldi C."/>
            <person name="Dima B."/>
            <person name="Sanchez-Garcia M."/>
            <person name="Sanchez-Ramirez S."/>
            <person name="Szollosi G.J."/>
            <person name="Szarkandi J.G."/>
            <person name="Papp V."/>
            <person name="Albert L."/>
            <person name="Andreopoulos W."/>
            <person name="Angelini C."/>
            <person name="Antonin V."/>
            <person name="Barry K.W."/>
            <person name="Bougher N.L."/>
            <person name="Buchanan P."/>
            <person name="Buyck B."/>
            <person name="Bense V."/>
            <person name="Catcheside P."/>
            <person name="Chovatia M."/>
            <person name="Cooper J."/>
            <person name="Damon W."/>
            <person name="Desjardin D."/>
            <person name="Finy P."/>
            <person name="Geml J."/>
            <person name="Haridas S."/>
            <person name="Hughes K."/>
            <person name="Justo A."/>
            <person name="Karasinski D."/>
            <person name="Kautmanova I."/>
            <person name="Kiss B."/>
            <person name="Kocsube S."/>
            <person name="Kotiranta H."/>
            <person name="LaButti K.M."/>
            <person name="Lechner B.E."/>
            <person name="Liimatainen K."/>
            <person name="Lipzen A."/>
            <person name="Lukacs Z."/>
            <person name="Mihaltcheva S."/>
            <person name="Morgado L.N."/>
            <person name="Niskanen T."/>
            <person name="Noordeloos M.E."/>
            <person name="Ohm R.A."/>
            <person name="Ortiz-Santana B."/>
            <person name="Ovrebo C."/>
            <person name="Racz N."/>
            <person name="Riley R."/>
            <person name="Savchenko A."/>
            <person name="Shiryaev A."/>
            <person name="Soop K."/>
            <person name="Spirin V."/>
            <person name="Szebenyi C."/>
            <person name="Tomsovsky M."/>
            <person name="Tulloss R.E."/>
            <person name="Uehling J."/>
            <person name="Grigoriev I.V."/>
            <person name="Vagvolgyi C."/>
            <person name="Papp T."/>
            <person name="Martin F.M."/>
            <person name="Miettinen O."/>
            <person name="Hibbett D.S."/>
            <person name="Nagy L.G."/>
        </authorList>
    </citation>
    <scope>NUCLEOTIDE SEQUENCE [LARGE SCALE GENOMIC DNA]</scope>
    <source>
        <strain evidence="3 4">CBS 309.79</strain>
    </source>
</reference>
<evidence type="ECO:0000313" key="3">
    <source>
        <dbReference type="EMBL" id="TFK95687.1"/>
    </source>
</evidence>